<evidence type="ECO:0000256" key="1">
    <source>
        <dbReference type="SAM" id="MobiDB-lite"/>
    </source>
</evidence>
<comment type="caution">
    <text evidence="2">The sequence shown here is derived from an EMBL/GenBank/DDBJ whole genome shotgun (WGS) entry which is preliminary data.</text>
</comment>
<name>A0ABV9ZGN1_9PSEU</name>
<sequence length="136" mass="15292">MSNVPAPDVTPRPWRERATYTALMNARQLKFVPNELDLTGLVASVRPIDPDGYSAAMREAAAEALELEEVGNKGQARELIRERAAEIDARFETEDALRDQHERARVDREAQRAADNDPTALAGKIKRPERIDARWS</sequence>
<organism evidence="2 3">
    <name type="scientific">Actinomycetospora rhizophila</name>
    <dbReference type="NCBI Taxonomy" id="1416876"/>
    <lineage>
        <taxon>Bacteria</taxon>
        <taxon>Bacillati</taxon>
        <taxon>Actinomycetota</taxon>
        <taxon>Actinomycetes</taxon>
        <taxon>Pseudonocardiales</taxon>
        <taxon>Pseudonocardiaceae</taxon>
        <taxon>Actinomycetospora</taxon>
    </lineage>
</organism>
<dbReference type="Proteomes" id="UP001596175">
    <property type="component" value="Unassembled WGS sequence"/>
</dbReference>
<feature type="compositionally biased region" description="Basic and acidic residues" evidence="1">
    <location>
        <begin position="126"/>
        <end position="136"/>
    </location>
</feature>
<evidence type="ECO:0000313" key="2">
    <source>
        <dbReference type="EMBL" id="MFC5140320.1"/>
    </source>
</evidence>
<dbReference type="EMBL" id="JBHSKG010000010">
    <property type="protein sequence ID" value="MFC5140320.1"/>
    <property type="molecule type" value="Genomic_DNA"/>
</dbReference>
<reference evidence="3" key="1">
    <citation type="journal article" date="2019" name="Int. J. Syst. Evol. Microbiol.">
        <title>The Global Catalogue of Microorganisms (GCM) 10K type strain sequencing project: providing services to taxonomists for standard genome sequencing and annotation.</title>
        <authorList>
            <consortium name="The Broad Institute Genomics Platform"/>
            <consortium name="The Broad Institute Genome Sequencing Center for Infectious Disease"/>
            <person name="Wu L."/>
            <person name="Ma J."/>
        </authorList>
    </citation>
    <scope>NUCLEOTIDE SEQUENCE [LARGE SCALE GENOMIC DNA]</scope>
    <source>
        <strain evidence="3">XZYJ18</strain>
    </source>
</reference>
<evidence type="ECO:0000313" key="3">
    <source>
        <dbReference type="Proteomes" id="UP001596175"/>
    </source>
</evidence>
<proteinExistence type="predicted"/>
<feature type="compositionally biased region" description="Basic and acidic residues" evidence="1">
    <location>
        <begin position="94"/>
        <end position="115"/>
    </location>
</feature>
<gene>
    <name evidence="2" type="ORF">ACFPK1_18920</name>
</gene>
<protein>
    <submittedName>
        <fullName evidence="2">Uncharacterized protein</fullName>
    </submittedName>
</protein>
<feature type="region of interest" description="Disordered" evidence="1">
    <location>
        <begin position="94"/>
        <end position="136"/>
    </location>
</feature>
<keyword evidence="3" id="KW-1185">Reference proteome</keyword>
<accession>A0ABV9ZGN1</accession>
<dbReference type="RefSeq" id="WP_378022491.1">
    <property type="nucleotide sequence ID" value="NZ_JBHSKG010000010.1"/>
</dbReference>